<sequence length="70" mass="7865">MNEIIFELKDEFIELIRLLKATRIAQSGAEAKIFVEEGLVQLNGQPESRKRAKIRPGDKVTVDGNIISVK</sequence>
<dbReference type="Proteomes" id="UP000199452">
    <property type="component" value="Unassembled WGS sequence"/>
</dbReference>
<dbReference type="RefSeq" id="WP_092441003.1">
    <property type="nucleotide sequence ID" value="NZ_FMYP01000120.1"/>
</dbReference>
<dbReference type="PROSITE" id="PS50889">
    <property type="entry name" value="S4"/>
    <property type="match status" value="1"/>
</dbReference>
<dbReference type="AlphaFoldDB" id="A0A1G6TDQ7"/>
<dbReference type="Pfam" id="PF13275">
    <property type="entry name" value="S4_2"/>
    <property type="match status" value="1"/>
</dbReference>
<dbReference type="STRING" id="1640674.SAMN05216323_11205"/>
<evidence type="ECO:0000256" key="1">
    <source>
        <dbReference type="PROSITE-ProRule" id="PRU00182"/>
    </source>
</evidence>
<dbReference type="GO" id="GO:0003723">
    <property type="term" value="F:RNA binding"/>
    <property type="evidence" value="ECO:0007669"/>
    <property type="project" value="UniProtKB-KW"/>
</dbReference>
<dbReference type="OrthoDB" id="9811532at2"/>
<dbReference type="CDD" id="cd00165">
    <property type="entry name" value="S4"/>
    <property type="match status" value="1"/>
</dbReference>
<evidence type="ECO:0000313" key="3">
    <source>
        <dbReference type="Proteomes" id="UP000199452"/>
    </source>
</evidence>
<keyword evidence="1" id="KW-0694">RNA-binding</keyword>
<gene>
    <name evidence="2" type="ORF">SAMN05216323_11205</name>
</gene>
<dbReference type="Gene3D" id="3.10.290.10">
    <property type="entry name" value="RNA-binding S4 domain"/>
    <property type="match status" value="1"/>
</dbReference>
<organism evidence="2 3">
    <name type="scientific">Williamwhitmania taraxaci</name>
    <dbReference type="NCBI Taxonomy" id="1640674"/>
    <lineage>
        <taxon>Bacteria</taxon>
        <taxon>Pseudomonadati</taxon>
        <taxon>Bacteroidota</taxon>
        <taxon>Bacteroidia</taxon>
        <taxon>Bacteroidales</taxon>
        <taxon>Williamwhitmaniaceae</taxon>
        <taxon>Williamwhitmania</taxon>
    </lineage>
</organism>
<evidence type="ECO:0000313" key="2">
    <source>
        <dbReference type="EMBL" id="SDD27201.1"/>
    </source>
</evidence>
<accession>A0A1G6TDQ7</accession>
<keyword evidence="3" id="KW-1185">Reference proteome</keyword>
<protein>
    <submittedName>
        <fullName evidence="2">Ribosome-associated protein</fullName>
    </submittedName>
</protein>
<name>A0A1G6TDQ7_9BACT</name>
<proteinExistence type="predicted"/>
<dbReference type="SUPFAM" id="SSF55174">
    <property type="entry name" value="Alpha-L RNA-binding motif"/>
    <property type="match status" value="1"/>
</dbReference>
<dbReference type="EMBL" id="FMYP01000120">
    <property type="protein sequence ID" value="SDD27201.1"/>
    <property type="molecule type" value="Genomic_DNA"/>
</dbReference>
<dbReference type="InterPro" id="IPR036986">
    <property type="entry name" value="S4_RNA-bd_sf"/>
</dbReference>
<reference evidence="2 3" key="1">
    <citation type="submission" date="2016-09" db="EMBL/GenBank/DDBJ databases">
        <authorList>
            <person name="Capua I."/>
            <person name="De Benedictis P."/>
            <person name="Joannis T."/>
            <person name="Lombin L.H."/>
            <person name="Cattoli G."/>
        </authorList>
    </citation>
    <scope>NUCLEOTIDE SEQUENCE [LARGE SCALE GENOMIC DNA]</scope>
    <source>
        <strain evidence="2 3">A7P-90m</strain>
    </source>
</reference>